<dbReference type="EMBL" id="JBHUDJ010000002">
    <property type="protein sequence ID" value="MFD1586323.1"/>
    <property type="molecule type" value="Genomic_DNA"/>
</dbReference>
<feature type="domain" description="AB hydrolase-1" evidence="3">
    <location>
        <begin position="23"/>
        <end position="243"/>
    </location>
</feature>
<organism evidence="4 5">
    <name type="scientific">Halorientalis brevis</name>
    <dbReference type="NCBI Taxonomy" id="1126241"/>
    <lineage>
        <taxon>Archaea</taxon>
        <taxon>Methanobacteriati</taxon>
        <taxon>Methanobacteriota</taxon>
        <taxon>Stenosarchaea group</taxon>
        <taxon>Halobacteria</taxon>
        <taxon>Halobacteriales</taxon>
        <taxon>Haloarculaceae</taxon>
        <taxon>Halorientalis</taxon>
    </lineage>
</organism>
<gene>
    <name evidence="4" type="ORF">ACFR9U_04975</name>
</gene>
<comment type="caution">
    <text evidence="4">The sequence shown here is derived from an EMBL/GenBank/DDBJ whole genome shotgun (WGS) entry which is preliminary data.</text>
</comment>
<dbReference type="SUPFAM" id="SSF53474">
    <property type="entry name" value="alpha/beta-Hydrolases"/>
    <property type="match status" value="1"/>
</dbReference>
<dbReference type="RefSeq" id="WP_247380022.1">
    <property type="nucleotide sequence ID" value="NZ_JALLGV010000007.1"/>
</dbReference>
<name>A0ABD6C906_9EURY</name>
<dbReference type="Proteomes" id="UP001597119">
    <property type="component" value="Unassembled WGS sequence"/>
</dbReference>
<dbReference type="InterPro" id="IPR050266">
    <property type="entry name" value="AB_hydrolase_sf"/>
</dbReference>
<dbReference type="AlphaFoldDB" id="A0ABD6C906"/>
<reference evidence="4 5" key="1">
    <citation type="journal article" date="2019" name="Int. J. Syst. Evol. Microbiol.">
        <title>The Global Catalogue of Microorganisms (GCM) 10K type strain sequencing project: providing services to taxonomists for standard genome sequencing and annotation.</title>
        <authorList>
            <consortium name="The Broad Institute Genomics Platform"/>
            <consortium name="The Broad Institute Genome Sequencing Center for Infectious Disease"/>
            <person name="Wu L."/>
            <person name="Ma J."/>
        </authorList>
    </citation>
    <scope>NUCLEOTIDE SEQUENCE [LARGE SCALE GENOMIC DNA]</scope>
    <source>
        <strain evidence="4 5">CGMCC 1.12125</strain>
    </source>
</reference>
<dbReference type="InterPro" id="IPR002410">
    <property type="entry name" value="Peptidase_S33"/>
</dbReference>
<evidence type="ECO:0000256" key="2">
    <source>
        <dbReference type="ARBA" id="ARBA00022801"/>
    </source>
</evidence>
<evidence type="ECO:0000259" key="3">
    <source>
        <dbReference type="Pfam" id="PF12697"/>
    </source>
</evidence>
<dbReference type="Gene3D" id="3.40.50.1820">
    <property type="entry name" value="alpha/beta hydrolase"/>
    <property type="match status" value="1"/>
</dbReference>
<sequence>MQTVTSTDGTSIAYEQHGNGHPIVLVHGGSGSRQSWGALVPHLADEFSLVCMDRRGRGDSGDADAYDLDREVADVRAVVEAVDGEPTLFGHSFGGLCALEAAQRVDVDRVILYEPSLLVGEHRTGADLATRMQDLVDAGERERAVELFFRAGSGVEDVEQLPVAQAATIVETIVRENRAVEQYALADDLSIPAPTLLLTGEHGPAHLRDGVHALQDALSDSWLVELDGVGHVGIFSDPERVASEVRAFAGASSP</sequence>
<dbReference type="PRINTS" id="PR00793">
    <property type="entry name" value="PROAMNOPTASE"/>
</dbReference>
<evidence type="ECO:0000256" key="1">
    <source>
        <dbReference type="ARBA" id="ARBA00010088"/>
    </source>
</evidence>
<dbReference type="InterPro" id="IPR000073">
    <property type="entry name" value="AB_hydrolase_1"/>
</dbReference>
<dbReference type="Pfam" id="PF12697">
    <property type="entry name" value="Abhydrolase_6"/>
    <property type="match status" value="1"/>
</dbReference>
<dbReference type="PANTHER" id="PTHR43798:SF33">
    <property type="entry name" value="HYDROLASE, PUTATIVE (AFU_ORTHOLOGUE AFUA_2G14860)-RELATED"/>
    <property type="match status" value="1"/>
</dbReference>
<dbReference type="InterPro" id="IPR029058">
    <property type="entry name" value="AB_hydrolase_fold"/>
</dbReference>
<comment type="similarity">
    <text evidence="1">Belongs to the peptidase S33 family.</text>
</comment>
<accession>A0ABD6C906</accession>
<evidence type="ECO:0000313" key="5">
    <source>
        <dbReference type="Proteomes" id="UP001597119"/>
    </source>
</evidence>
<evidence type="ECO:0000313" key="4">
    <source>
        <dbReference type="EMBL" id="MFD1586323.1"/>
    </source>
</evidence>
<proteinExistence type="inferred from homology"/>
<dbReference type="PANTHER" id="PTHR43798">
    <property type="entry name" value="MONOACYLGLYCEROL LIPASE"/>
    <property type="match status" value="1"/>
</dbReference>
<dbReference type="GO" id="GO:0016787">
    <property type="term" value="F:hydrolase activity"/>
    <property type="evidence" value="ECO:0007669"/>
    <property type="project" value="UniProtKB-KW"/>
</dbReference>
<keyword evidence="2 4" id="KW-0378">Hydrolase</keyword>
<keyword evidence="5" id="KW-1185">Reference proteome</keyword>
<protein>
    <submittedName>
        <fullName evidence="4">Alpha/beta fold hydrolase</fullName>
    </submittedName>
</protein>